<sequence length="64" mass="7230">MVRTKVHFSDRPISRIDDLYGEAHKEAVGKVHSAVEEGHFIAILGARRVGKTSIVKTFLNTYNY</sequence>
<evidence type="ECO:0000313" key="2">
    <source>
        <dbReference type="Proteomes" id="UP000240569"/>
    </source>
</evidence>
<protein>
    <recommendedName>
        <fullName evidence="3">AAA domain-containing protein</fullName>
    </recommendedName>
</protein>
<organism evidence="1 2">
    <name type="scientific">Candidatus Marsarchaeota G1 archaeon BE_D</name>
    <dbReference type="NCBI Taxonomy" id="1978156"/>
    <lineage>
        <taxon>Archaea</taxon>
        <taxon>Candidatus Marsarchaeota</taxon>
        <taxon>Candidatus Marsarchaeota group 1</taxon>
    </lineage>
</organism>
<proteinExistence type="predicted"/>
<name>A0A2R6AJ40_9ARCH</name>
<dbReference type="Gene3D" id="3.40.50.300">
    <property type="entry name" value="P-loop containing nucleotide triphosphate hydrolases"/>
    <property type="match status" value="1"/>
</dbReference>
<dbReference type="EMBL" id="NEXD01000007">
    <property type="protein sequence ID" value="PSN86407.1"/>
    <property type="molecule type" value="Genomic_DNA"/>
</dbReference>
<comment type="caution">
    <text evidence="1">The sequence shown here is derived from an EMBL/GenBank/DDBJ whole genome shotgun (WGS) entry which is preliminary data.</text>
</comment>
<evidence type="ECO:0008006" key="3">
    <source>
        <dbReference type="Google" id="ProtNLM"/>
    </source>
</evidence>
<dbReference type="InterPro" id="IPR027417">
    <property type="entry name" value="P-loop_NTPase"/>
</dbReference>
<dbReference type="AlphaFoldDB" id="A0A2R6AJ40"/>
<gene>
    <name evidence="1" type="ORF">B9Q02_02645</name>
</gene>
<reference evidence="1 2" key="1">
    <citation type="submission" date="2017-04" db="EMBL/GenBank/DDBJ databases">
        <title>Novel microbial lineages endemic to geothermal iron-oxide mats fill important gaps in the evolutionary history of Archaea.</title>
        <authorList>
            <person name="Jay Z.J."/>
            <person name="Beam J.P."/>
            <person name="Dlakic M."/>
            <person name="Rusch D.B."/>
            <person name="Kozubal M.A."/>
            <person name="Inskeep W.P."/>
        </authorList>
    </citation>
    <scope>NUCLEOTIDE SEQUENCE [LARGE SCALE GENOMIC DNA]</scope>
    <source>
        <strain evidence="1">BE_D</strain>
    </source>
</reference>
<evidence type="ECO:0000313" key="1">
    <source>
        <dbReference type="EMBL" id="PSN86407.1"/>
    </source>
</evidence>
<dbReference type="Proteomes" id="UP000240569">
    <property type="component" value="Unassembled WGS sequence"/>
</dbReference>
<accession>A0A2R6AJ40</accession>
<dbReference type="SUPFAM" id="SSF52540">
    <property type="entry name" value="P-loop containing nucleoside triphosphate hydrolases"/>
    <property type="match status" value="1"/>
</dbReference>
<feature type="non-terminal residue" evidence="1">
    <location>
        <position position="64"/>
    </location>
</feature>